<feature type="non-terminal residue" evidence="1">
    <location>
        <position position="1"/>
    </location>
</feature>
<accession>A0A6A6DAV5</accession>
<gene>
    <name evidence="1" type="ORF">K469DRAFT_607814</name>
</gene>
<reference evidence="1" key="1">
    <citation type="journal article" date="2020" name="Stud. Mycol.">
        <title>101 Dothideomycetes genomes: a test case for predicting lifestyles and emergence of pathogens.</title>
        <authorList>
            <person name="Haridas S."/>
            <person name="Albert R."/>
            <person name="Binder M."/>
            <person name="Bloem J."/>
            <person name="Labutti K."/>
            <person name="Salamov A."/>
            <person name="Andreopoulos B."/>
            <person name="Baker S."/>
            <person name="Barry K."/>
            <person name="Bills G."/>
            <person name="Bluhm B."/>
            <person name="Cannon C."/>
            <person name="Castanera R."/>
            <person name="Culley D."/>
            <person name="Daum C."/>
            <person name="Ezra D."/>
            <person name="Gonzalez J."/>
            <person name="Henrissat B."/>
            <person name="Kuo A."/>
            <person name="Liang C."/>
            <person name="Lipzen A."/>
            <person name="Lutzoni F."/>
            <person name="Magnuson J."/>
            <person name="Mondo S."/>
            <person name="Nolan M."/>
            <person name="Ohm R."/>
            <person name="Pangilinan J."/>
            <person name="Park H.-J."/>
            <person name="Ramirez L."/>
            <person name="Alfaro M."/>
            <person name="Sun H."/>
            <person name="Tritt A."/>
            <person name="Yoshinaga Y."/>
            <person name="Zwiers L.-H."/>
            <person name="Turgeon B."/>
            <person name="Goodwin S."/>
            <person name="Spatafora J."/>
            <person name="Crous P."/>
            <person name="Grigoriev I."/>
        </authorList>
    </citation>
    <scope>NUCLEOTIDE SEQUENCE</scope>
    <source>
        <strain evidence="1">CBS 207.26</strain>
    </source>
</reference>
<protein>
    <submittedName>
        <fullName evidence="1">Uncharacterized protein</fullName>
    </submittedName>
</protein>
<keyword evidence="2" id="KW-1185">Reference proteome</keyword>
<proteinExistence type="predicted"/>
<evidence type="ECO:0000313" key="2">
    <source>
        <dbReference type="Proteomes" id="UP000800200"/>
    </source>
</evidence>
<sequence length="58" mass="6736">IKTRETNVKGYLFISIVLVQIKELIRGLRKDKITKLLAKAIKNVKKRYLLILKEIVAT</sequence>
<organism evidence="1 2">
    <name type="scientific">Zopfia rhizophila CBS 207.26</name>
    <dbReference type="NCBI Taxonomy" id="1314779"/>
    <lineage>
        <taxon>Eukaryota</taxon>
        <taxon>Fungi</taxon>
        <taxon>Dikarya</taxon>
        <taxon>Ascomycota</taxon>
        <taxon>Pezizomycotina</taxon>
        <taxon>Dothideomycetes</taxon>
        <taxon>Dothideomycetes incertae sedis</taxon>
        <taxon>Zopfiaceae</taxon>
        <taxon>Zopfia</taxon>
    </lineage>
</organism>
<name>A0A6A6DAV5_9PEZI</name>
<dbReference type="AlphaFoldDB" id="A0A6A6DAV5"/>
<dbReference type="EMBL" id="ML994712">
    <property type="protein sequence ID" value="KAF2176235.1"/>
    <property type="molecule type" value="Genomic_DNA"/>
</dbReference>
<dbReference type="OrthoDB" id="4337792at2759"/>
<dbReference type="Proteomes" id="UP000800200">
    <property type="component" value="Unassembled WGS sequence"/>
</dbReference>
<evidence type="ECO:0000313" key="1">
    <source>
        <dbReference type="EMBL" id="KAF2176235.1"/>
    </source>
</evidence>